<evidence type="ECO:0000313" key="3">
    <source>
        <dbReference type="Proteomes" id="UP001515480"/>
    </source>
</evidence>
<dbReference type="EMBL" id="JBGBPQ010000003">
    <property type="protein sequence ID" value="KAL1526996.1"/>
    <property type="molecule type" value="Genomic_DNA"/>
</dbReference>
<feature type="compositionally biased region" description="Pro residues" evidence="1">
    <location>
        <begin position="41"/>
        <end position="54"/>
    </location>
</feature>
<sequence length="466" mass="49763">MRPSSLSTARVPSLPPVHAPPDRQPPRRPSASAPPAADPADPAPRAPAAFPPPFSSRAPPHTRGVPPPRRRASTARLAPPAGAPRGPTRPRPSTPQEGLLASSSAESRPRASTPRFFHLSSAALLSAFDEELSFDAAPPAAPPAPEEAAPPRAAPFSSLGDDLLLLVLAACSNGALRAAMGVDVRTRALAERVGRERAQLAALSRSYHSPLVRHAAVPTAAVWRMGPAARRARLRASADGRTLSREEAEGCGVGFLSEYITRGVTKVLLAFDKVGGDVSVGLVMRNFVAFEQEPHESRHAIVVDARSGEVFFKGKPMPFLALPYPRRHHPAGAAVAPRGGVRRERVVRSGAQLQVTVDMQSRECTFELLDQYWPGMVDASVTVDCIPHEVSVCVGIGAGHSVVRALGMWEEENRLKVLGKIHKDLWDEDNVIPPLPIGPKPRLGGSLARWHEENFGQDATFAGAQS</sequence>
<dbReference type="AlphaFoldDB" id="A0AB34K271"/>
<comment type="caution">
    <text evidence="2">The sequence shown here is derived from an EMBL/GenBank/DDBJ whole genome shotgun (WGS) entry which is preliminary data.</text>
</comment>
<gene>
    <name evidence="2" type="ORF">AB1Y20_015684</name>
</gene>
<feature type="compositionally biased region" description="Low complexity" evidence="1">
    <location>
        <begin position="101"/>
        <end position="112"/>
    </location>
</feature>
<proteinExistence type="predicted"/>
<feature type="region of interest" description="Disordered" evidence="1">
    <location>
        <begin position="1"/>
        <end position="112"/>
    </location>
</feature>
<feature type="compositionally biased region" description="Polar residues" evidence="1">
    <location>
        <begin position="1"/>
        <end position="10"/>
    </location>
</feature>
<dbReference type="Proteomes" id="UP001515480">
    <property type="component" value="Unassembled WGS sequence"/>
</dbReference>
<evidence type="ECO:0000256" key="1">
    <source>
        <dbReference type="SAM" id="MobiDB-lite"/>
    </source>
</evidence>
<protein>
    <submittedName>
        <fullName evidence="2">Uncharacterized protein</fullName>
    </submittedName>
</protein>
<reference evidence="2 3" key="1">
    <citation type="journal article" date="2024" name="Science">
        <title>Giant polyketide synthase enzymes in the biosynthesis of giant marine polyether toxins.</title>
        <authorList>
            <person name="Fallon T.R."/>
            <person name="Shende V.V."/>
            <person name="Wierzbicki I.H."/>
            <person name="Pendleton A.L."/>
            <person name="Watervoot N.F."/>
            <person name="Auber R.P."/>
            <person name="Gonzalez D.J."/>
            <person name="Wisecaver J.H."/>
            <person name="Moore B.S."/>
        </authorList>
    </citation>
    <scope>NUCLEOTIDE SEQUENCE [LARGE SCALE GENOMIC DNA]</scope>
    <source>
        <strain evidence="2 3">12B1</strain>
    </source>
</reference>
<accession>A0AB34K271</accession>
<organism evidence="2 3">
    <name type="scientific">Prymnesium parvum</name>
    <name type="common">Toxic golden alga</name>
    <dbReference type="NCBI Taxonomy" id="97485"/>
    <lineage>
        <taxon>Eukaryota</taxon>
        <taxon>Haptista</taxon>
        <taxon>Haptophyta</taxon>
        <taxon>Prymnesiophyceae</taxon>
        <taxon>Prymnesiales</taxon>
        <taxon>Prymnesiaceae</taxon>
        <taxon>Prymnesium</taxon>
    </lineage>
</organism>
<evidence type="ECO:0000313" key="2">
    <source>
        <dbReference type="EMBL" id="KAL1526996.1"/>
    </source>
</evidence>
<feature type="compositionally biased region" description="Low complexity" evidence="1">
    <location>
        <begin position="29"/>
        <end position="40"/>
    </location>
</feature>
<keyword evidence="3" id="KW-1185">Reference proteome</keyword>
<name>A0AB34K271_PRYPA</name>
<feature type="compositionally biased region" description="Low complexity" evidence="1">
    <location>
        <begin position="74"/>
        <end position="86"/>
    </location>
</feature>